<reference evidence="1" key="1">
    <citation type="submission" date="2021-05" db="EMBL/GenBank/DDBJ databases">
        <authorList>
            <person name="Scholz U."/>
            <person name="Mascher M."/>
            <person name="Fiebig A."/>
        </authorList>
    </citation>
    <scope>NUCLEOTIDE SEQUENCE [LARGE SCALE GENOMIC DNA]</scope>
</reference>
<sequence length="154" mass="17310">MITNSGKEWLLQLLSKIPKVQRAMTLMILWRNWHVHNEITHDKPMPPVEGSKRFLASYLDSLLLIRQKPYDDSAKGKSVVVHEQGFTCAIDGRQKNVIKWSPPPTGMVKLNTDGSYVNSQEAGTGMVLRDENRTVILAATRKLRTCTDATASGY</sequence>
<accession>A0ACD5Y4W9</accession>
<proteinExistence type="predicted"/>
<evidence type="ECO:0000313" key="2">
    <source>
        <dbReference type="Proteomes" id="UP001732700"/>
    </source>
</evidence>
<keyword evidence="2" id="KW-1185">Reference proteome</keyword>
<dbReference type="EnsemblPlants" id="AVESA.00010b.r2.5CG0903210.1">
    <property type="protein sequence ID" value="AVESA.00010b.r2.5CG0903210.1.CDS.1"/>
    <property type="gene ID" value="AVESA.00010b.r2.5CG0903210"/>
</dbReference>
<dbReference type="Proteomes" id="UP001732700">
    <property type="component" value="Chromosome 5C"/>
</dbReference>
<protein>
    <submittedName>
        <fullName evidence="1">Uncharacterized protein</fullName>
    </submittedName>
</protein>
<organism evidence="1 2">
    <name type="scientific">Avena sativa</name>
    <name type="common">Oat</name>
    <dbReference type="NCBI Taxonomy" id="4498"/>
    <lineage>
        <taxon>Eukaryota</taxon>
        <taxon>Viridiplantae</taxon>
        <taxon>Streptophyta</taxon>
        <taxon>Embryophyta</taxon>
        <taxon>Tracheophyta</taxon>
        <taxon>Spermatophyta</taxon>
        <taxon>Magnoliopsida</taxon>
        <taxon>Liliopsida</taxon>
        <taxon>Poales</taxon>
        <taxon>Poaceae</taxon>
        <taxon>BOP clade</taxon>
        <taxon>Pooideae</taxon>
        <taxon>Poodae</taxon>
        <taxon>Poeae</taxon>
        <taxon>Poeae Chloroplast Group 1 (Aveneae type)</taxon>
        <taxon>Aveninae</taxon>
        <taxon>Avena</taxon>
    </lineage>
</organism>
<evidence type="ECO:0000313" key="1">
    <source>
        <dbReference type="EnsemblPlants" id="AVESA.00010b.r2.5CG0903210.1.CDS.1"/>
    </source>
</evidence>
<name>A0ACD5Y4W9_AVESA</name>
<reference evidence="1" key="2">
    <citation type="submission" date="2025-09" db="UniProtKB">
        <authorList>
            <consortium name="EnsemblPlants"/>
        </authorList>
    </citation>
    <scope>IDENTIFICATION</scope>
</reference>